<name>A0A8J3N5H7_9CHLR</name>
<protein>
    <recommendedName>
        <fullName evidence="2">CBM2 domain-containing protein</fullName>
    </recommendedName>
</protein>
<feature type="compositionally biased region" description="Low complexity" evidence="1">
    <location>
        <begin position="45"/>
        <end position="54"/>
    </location>
</feature>
<dbReference type="Pfam" id="PF00553">
    <property type="entry name" value="CBM_2"/>
    <property type="match status" value="1"/>
</dbReference>
<feature type="domain" description="CBM2" evidence="2">
    <location>
        <begin position="67"/>
        <end position="176"/>
    </location>
</feature>
<dbReference type="PROSITE" id="PS51173">
    <property type="entry name" value="CBM2"/>
    <property type="match status" value="1"/>
</dbReference>
<evidence type="ECO:0000313" key="4">
    <source>
        <dbReference type="Proteomes" id="UP000597444"/>
    </source>
</evidence>
<feature type="region of interest" description="Disordered" evidence="1">
    <location>
        <begin position="45"/>
        <end position="65"/>
    </location>
</feature>
<dbReference type="Gene3D" id="2.60.40.290">
    <property type="match status" value="1"/>
</dbReference>
<dbReference type="GO" id="GO:0030247">
    <property type="term" value="F:polysaccharide binding"/>
    <property type="evidence" value="ECO:0007669"/>
    <property type="project" value="UniProtKB-UniRule"/>
</dbReference>
<dbReference type="GO" id="GO:0004553">
    <property type="term" value="F:hydrolase activity, hydrolyzing O-glycosyl compounds"/>
    <property type="evidence" value="ECO:0007669"/>
    <property type="project" value="InterPro"/>
</dbReference>
<dbReference type="SUPFAM" id="SSF49384">
    <property type="entry name" value="Carbohydrate-binding domain"/>
    <property type="match status" value="1"/>
</dbReference>
<dbReference type="InterPro" id="IPR012291">
    <property type="entry name" value="CBM2_carb-bd_dom_sf"/>
</dbReference>
<evidence type="ECO:0000259" key="2">
    <source>
        <dbReference type="PROSITE" id="PS51173"/>
    </source>
</evidence>
<comment type="caution">
    <text evidence="3">The sequence shown here is derived from an EMBL/GenBank/DDBJ whole genome shotgun (WGS) entry which is preliminary data.</text>
</comment>
<reference evidence="3" key="1">
    <citation type="submission" date="2020-10" db="EMBL/GenBank/DDBJ databases">
        <title>Taxonomic study of unclassified bacteria belonging to the class Ktedonobacteria.</title>
        <authorList>
            <person name="Yabe S."/>
            <person name="Wang C.M."/>
            <person name="Zheng Y."/>
            <person name="Sakai Y."/>
            <person name="Cavaletti L."/>
            <person name="Monciardini P."/>
            <person name="Donadio S."/>
        </authorList>
    </citation>
    <scope>NUCLEOTIDE SEQUENCE</scope>
    <source>
        <strain evidence="3">ID150040</strain>
    </source>
</reference>
<organism evidence="3 4">
    <name type="scientific">Reticulibacter mediterranei</name>
    <dbReference type="NCBI Taxonomy" id="2778369"/>
    <lineage>
        <taxon>Bacteria</taxon>
        <taxon>Bacillati</taxon>
        <taxon>Chloroflexota</taxon>
        <taxon>Ktedonobacteria</taxon>
        <taxon>Ktedonobacterales</taxon>
        <taxon>Reticulibacteraceae</taxon>
        <taxon>Reticulibacter</taxon>
    </lineage>
</organism>
<dbReference type="SMART" id="SM00637">
    <property type="entry name" value="CBD_II"/>
    <property type="match status" value="1"/>
</dbReference>
<dbReference type="InterPro" id="IPR008965">
    <property type="entry name" value="CBM2/CBM3_carb-bd_dom_sf"/>
</dbReference>
<proteinExistence type="predicted"/>
<dbReference type="Proteomes" id="UP000597444">
    <property type="component" value="Unassembled WGS sequence"/>
</dbReference>
<keyword evidence="4" id="KW-1185">Reference proteome</keyword>
<dbReference type="InterPro" id="IPR001919">
    <property type="entry name" value="CBD2"/>
</dbReference>
<gene>
    <name evidence="3" type="ORF">KSF_091320</name>
</gene>
<dbReference type="RefSeq" id="WP_220209745.1">
    <property type="nucleotide sequence ID" value="NZ_BNJK01000002.1"/>
</dbReference>
<dbReference type="EMBL" id="BNJK01000002">
    <property type="protein sequence ID" value="GHO99084.1"/>
    <property type="molecule type" value="Genomic_DNA"/>
</dbReference>
<evidence type="ECO:0000256" key="1">
    <source>
        <dbReference type="SAM" id="MobiDB-lite"/>
    </source>
</evidence>
<dbReference type="AlphaFoldDB" id="A0A8J3N5H7"/>
<evidence type="ECO:0000313" key="3">
    <source>
        <dbReference type="EMBL" id="GHO99084.1"/>
    </source>
</evidence>
<accession>A0A8J3N5H7</accession>
<dbReference type="GO" id="GO:0005975">
    <property type="term" value="P:carbohydrate metabolic process"/>
    <property type="evidence" value="ECO:0007669"/>
    <property type="project" value="InterPro"/>
</dbReference>
<sequence length="176" mass="19136">MTRRTYLVIQSKRTFILSVLLILAGLAILLIPLLSGSTHFLSLSKSTPSPSSTKAHNNNANPYVVRTPPPPPTCTARMQIDHVSSKGFQATVMVKNTSNETLNTWMIYWTLPAGVHLVRGWNANVFKDGDVIMVHPFDNSRSFPASSVKIIGFEATGPANPPPHGITLNGILCTSE</sequence>